<dbReference type="AlphaFoldDB" id="A0A5B8MSS2"/>
<evidence type="ECO:0000313" key="1">
    <source>
        <dbReference type="EMBL" id="QDZ22675.1"/>
    </source>
</evidence>
<dbReference type="InterPro" id="IPR009297">
    <property type="entry name" value="DUF952"/>
</dbReference>
<dbReference type="Gene3D" id="2.60.120.10">
    <property type="entry name" value="Jelly Rolls"/>
    <property type="match status" value="1"/>
</dbReference>
<dbReference type="EMBL" id="CP031041">
    <property type="protein sequence ID" value="QDZ22675.1"/>
    <property type="molecule type" value="Genomic_DNA"/>
</dbReference>
<proteinExistence type="predicted"/>
<dbReference type="OrthoDB" id="3335358at2759"/>
<reference evidence="1 2" key="1">
    <citation type="submission" date="2018-07" db="EMBL/GenBank/DDBJ databases">
        <title>The complete nuclear genome of the prasinophyte Chloropicon primus (CCMP1205).</title>
        <authorList>
            <person name="Pombert J.-F."/>
            <person name="Otis C."/>
            <person name="Turmel M."/>
            <person name="Lemieux C."/>
        </authorList>
    </citation>
    <scope>NUCLEOTIDE SEQUENCE [LARGE SCALE GENOMIC DNA]</scope>
    <source>
        <strain evidence="1 2">CCMP1205</strain>
    </source>
</reference>
<evidence type="ECO:0000313" key="2">
    <source>
        <dbReference type="Proteomes" id="UP000316726"/>
    </source>
</evidence>
<accession>A0A5B8MSS2</accession>
<keyword evidence="2" id="KW-1185">Reference proteome</keyword>
<name>A0A5B8MSS2_9CHLO</name>
<dbReference type="Proteomes" id="UP000316726">
    <property type="component" value="Chromosome 8"/>
</dbReference>
<dbReference type="Gene3D" id="3.20.170.20">
    <property type="entry name" value="Protein of unknown function DUF952"/>
    <property type="match status" value="1"/>
</dbReference>
<gene>
    <name evidence="1" type="ORF">A3770_08p51930</name>
</gene>
<protein>
    <submittedName>
        <fullName evidence="1">Uncharacterized protein</fullName>
    </submittedName>
</protein>
<dbReference type="InterPro" id="IPR014710">
    <property type="entry name" value="RmlC-like_jellyroll"/>
</dbReference>
<sequence length="271" mass="30339">MPKIVGRHEVVADAPEFQITELAGNVASKDDRISIARVVIHGPGSEPWLTLHYDEWICMLEGRMVLHSSDGGKVEVGAGDTVLVEKGERFKPEFLEAGSYVPVCLPAFSPDRCIREDEDEAGEAISRKLKELHKAEVEERPEVLFHMTEKKLWEKCVETGEAYYPPTFEEDGFYTHATGVPSRLIETANHFYQESVDSWVCLQFTRTSLRKAGIHVRDEEAMPVGDTQVGESWTNWICPHVVGGIPVAVVEEVHSMTREGQTFVSIEGITD</sequence>
<dbReference type="SUPFAM" id="SSF51182">
    <property type="entry name" value="RmlC-like cupins"/>
    <property type="match status" value="1"/>
</dbReference>
<dbReference type="Pfam" id="PF06108">
    <property type="entry name" value="DUF952"/>
    <property type="match status" value="1"/>
</dbReference>
<dbReference type="InterPro" id="IPR011051">
    <property type="entry name" value="RmlC_Cupin_sf"/>
</dbReference>
<organism evidence="1 2">
    <name type="scientific">Chloropicon primus</name>
    <dbReference type="NCBI Taxonomy" id="1764295"/>
    <lineage>
        <taxon>Eukaryota</taxon>
        <taxon>Viridiplantae</taxon>
        <taxon>Chlorophyta</taxon>
        <taxon>Chloropicophyceae</taxon>
        <taxon>Chloropicales</taxon>
        <taxon>Chloropicaceae</taxon>
        <taxon>Chloropicon</taxon>
    </lineage>
</organism>